<comment type="caution">
    <text evidence="1">The sequence shown here is derived from an EMBL/GenBank/DDBJ whole genome shotgun (WGS) entry which is preliminary data.</text>
</comment>
<protein>
    <recommendedName>
        <fullName evidence="3">Formyl transferase N-terminal domain-containing protein</fullName>
    </recommendedName>
</protein>
<reference evidence="1" key="2">
    <citation type="submission" date="2021-08" db="EMBL/GenBank/DDBJ databases">
        <authorList>
            <person name="Tani A."/>
            <person name="Ola A."/>
            <person name="Ogura Y."/>
            <person name="Katsura K."/>
            <person name="Hayashi T."/>
        </authorList>
    </citation>
    <scope>NUCLEOTIDE SEQUENCE</scope>
    <source>
        <strain evidence="1">DSM 19015</strain>
    </source>
</reference>
<sequence length="117" mass="13015">MNVHPSILDGKAQGQATFGMANLRTERTGLPFIVFISQRGGAEHDVRVKISPAPKVRAEETSTYALRPYRCTDGPGLTAGEEQLLARWIERNMDVLVEYRDGTIAFTEDAIDRIKPI</sequence>
<keyword evidence="2" id="KW-1185">Reference proteome</keyword>
<name>A0ABQ4RTJ3_9HYPH</name>
<dbReference type="RefSeq" id="WP_238243293.1">
    <property type="nucleotide sequence ID" value="NZ_BPQP01000019.1"/>
</dbReference>
<dbReference type="Proteomes" id="UP001055125">
    <property type="component" value="Unassembled WGS sequence"/>
</dbReference>
<evidence type="ECO:0000313" key="1">
    <source>
        <dbReference type="EMBL" id="GJD94103.1"/>
    </source>
</evidence>
<reference evidence="1" key="1">
    <citation type="journal article" date="2021" name="Front. Microbiol.">
        <title>Comprehensive Comparative Genomics and Phenotyping of Methylobacterium Species.</title>
        <authorList>
            <person name="Alessa O."/>
            <person name="Ogura Y."/>
            <person name="Fujitani Y."/>
            <person name="Takami H."/>
            <person name="Hayashi T."/>
            <person name="Sahin N."/>
            <person name="Tani A."/>
        </authorList>
    </citation>
    <scope>NUCLEOTIDE SEQUENCE</scope>
    <source>
        <strain evidence="1">DSM 19015</strain>
    </source>
</reference>
<accession>A0ABQ4RTJ3</accession>
<organism evidence="1 2">
    <name type="scientific">Methylobacterium iners</name>
    <dbReference type="NCBI Taxonomy" id="418707"/>
    <lineage>
        <taxon>Bacteria</taxon>
        <taxon>Pseudomonadati</taxon>
        <taxon>Pseudomonadota</taxon>
        <taxon>Alphaproteobacteria</taxon>
        <taxon>Hyphomicrobiales</taxon>
        <taxon>Methylobacteriaceae</taxon>
        <taxon>Methylobacterium</taxon>
    </lineage>
</organism>
<gene>
    <name evidence="1" type="ORF">OCOJLMKI_1304</name>
</gene>
<dbReference type="EMBL" id="BPQP01000019">
    <property type="protein sequence ID" value="GJD94103.1"/>
    <property type="molecule type" value="Genomic_DNA"/>
</dbReference>
<evidence type="ECO:0000313" key="2">
    <source>
        <dbReference type="Proteomes" id="UP001055125"/>
    </source>
</evidence>
<evidence type="ECO:0008006" key="3">
    <source>
        <dbReference type="Google" id="ProtNLM"/>
    </source>
</evidence>
<proteinExistence type="predicted"/>